<dbReference type="Proteomes" id="UP000054408">
    <property type="component" value="Unassembled WGS sequence"/>
</dbReference>
<evidence type="ECO:0000256" key="1">
    <source>
        <dbReference type="SAM" id="Phobius"/>
    </source>
</evidence>
<evidence type="ECO:0000313" key="3">
    <source>
        <dbReference type="Proteomes" id="UP000054408"/>
    </source>
</evidence>
<gene>
    <name evidence="2" type="ORF">AMSG_07952</name>
</gene>
<name>A0A0L0DHK9_THETB</name>
<organism evidence="2 3">
    <name type="scientific">Thecamonas trahens ATCC 50062</name>
    <dbReference type="NCBI Taxonomy" id="461836"/>
    <lineage>
        <taxon>Eukaryota</taxon>
        <taxon>Apusozoa</taxon>
        <taxon>Apusomonadida</taxon>
        <taxon>Apusomonadidae</taxon>
        <taxon>Thecamonas</taxon>
    </lineage>
</organism>
<accession>A0A0L0DHK9</accession>
<dbReference type="Pfam" id="PF13688">
    <property type="entry name" value="Reprolysin_5"/>
    <property type="match status" value="1"/>
</dbReference>
<dbReference type="SUPFAM" id="SSF55486">
    <property type="entry name" value="Metalloproteases ('zincins'), catalytic domain"/>
    <property type="match status" value="1"/>
</dbReference>
<dbReference type="EMBL" id="GL349470">
    <property type="protein sequence ID" value="KNC51859.1"/>
    <property type="molecule type" value="Genomic_DNA"/>
</dbReference>
<dbReference type="OrthoDB" id="49539at2759"/>
<reference evidence="2 3" key="1">
    <citation type="submission" date="2010-05" db="EMBL/GenBank/DDBJ databases">
        <title>The Genome Sequence of Thecamonas trahens ATCC 50062.</title>
        <authorList>
            <consortium name="The Broad Institute Genome Sequencing Platform"/>
            <person name="Russ C."/>
            <person name="Cuomo C."/>
            <person name="Shea T."/>
            <person name="Young S.K."/>
            <person name="Zeng Q."/>
            <person name="Koehrsen M."/>
            <person name="Haas B."/>
            <person name="Borodovsky M."/>
            <person name="Guigo R."/>
            <person name="Alvarado L."/>
            <person name="Berlin A."/>
            <person name="Bochicchio J."/>
            <person name="Borenstein D."/>
            <person name="Chapman S."/>
            <person name="Chen Z."/>
            <person name="Freedman E."/>
            <person name="Gellesch M."/>
            <person name="Goldberg J."/>
            <person name="Griggs A."/>
            <person name="Gujja S."/>
            <person name="Heilman E."/>
            <person name="Heiman D."/>
            <person name="Hepburn T."/>
            <person name="Howarth C."/>
            <person name="Jen D."/>
            <person name="Larson L."/>
            <person name="Mehta T."/>
            <person name="Park D."/>
            <person name="Pearson M."/>
            <person name="Roberts A."/>
            <person name="Saif S."/>
            <person name="Shenoy N."/>
            <person name="Sisk P."/>
            <person name="Stolte C."/>
            <person name="Sykes S."/>
            <person name="Thomson T."/>
            <person name="Walk T."/>
            <person name="White J."/>
            <person name="Yandava C."/>
            <person name="Burger G."/>
            <person name="Gray M.W."/>
            <person name="Holland P.W.H."/>
            <person name="King N."/>
            <person name="Lang F.B.F."/>
            <person name="Roger A.J."/>
            <person name="Ruiz-Trillo I."/>
            <person name="Lander E."/>
            <person name="Nusbaum C."/>
        </authorList>
    </citation>
    <scope>NUCLEOTIDE SEQUENCE [LARGE SCALE GENOMIC DNA]</scope>
    <source>
        <strain evidence="2 3">ATCC 50062</strain>
    </source>
</reference>
<protein>
    <submittedName>
        <fullName evidence="2">Peptidyl-Asp metalloendopeptidase</fullName>
    </submittedName>
</protein>
<dbReference type="GeneID" id="25566756"/>
<dbReference type="eggNOG" id="ENOG502SDWE">
    <property type="taxonomic scope" value="Eukaryota"/>
</dbReference>
<dbReference type="RefSeq" id="XP_013755720.1">
    <property type="nucleotide sequence ID" value="XM_013900266.1"/>
</dbReference>
<dbReference type="AlphaFoldDB" id="A0A0L0DHK9"/>
<keyword evidence="1" id="KW-1133">Transmembrane helix</keyword>
<keyword evidence="3" id="KW-1185">Reference proteome</keyword>
<keyword evidence="1" id="KW-0472">Membrane</keyword>
<sequence length="633" mass="65584">MFQMAGLEAVVFTVSRVDDVGGRRWSRSGGAGDLVWQHEGSLVIHAAAIEATVPEPVAVVAVNSEAIHGRVSWLDGAVAEVTTARGLVWIDPKAAAAHEAGLMQGREQGLAPRTLPNGICPGPLASAEEPALIDVLVAVTVTVAESMSEAALDAQVALAEAEGNAAFKTSEVHAVIRVVGIHVTEYRATGTFTETALRVYHGNDGFMDDVPKLREELQADMVSLWIVPSTKCGIGFTIGGYSVEEAESAYSVVALECTTTWLSFVHELAHNMGANHDAINVAANTLFPFSLGNRFVYGGEQLRTVMAYKPGRRVAYFSSPDVLYADAVATGSETANNCSVSHKCETVVLADGEACDDGLVCNGPEACLAGVCTNLGAAVTCPAPPGTNCPWRCSETLGGCVADAGAACARQSNSTCIDGLCDAAGMCVATENALPCSCGDDAGACCGSVCELEPVPVPVDGVLDTWTGGGRSAVRVKLGSVADMAELWISLDPTTAKPAVQAVRDDEPNTRKTLSPKRASSLVSSVAFVVAPPAGGWASWETVEIGVAEVLGADERVGIRIAFGSETGAGSARADGEGWVFVVVVMVCMVVVMVSATAVIVGRLTAQRFVVRPAAYRLVELGTSGCSSDLSSE</sequence>
<proteinExistence type="predicted"/>
<feature type="transmembrane region" description="Helical" evidence="1">
    <location>
        <begin position="579"/>
        <end position="602"/>
    </location>
</feature>
<evidence type="ECO:0000313" key="2">
    <source>
        <dbReference type="EMBL" id="KNC51859.1"/>
    </source>
</evidence>
<keyword evidence="1" id="KW-0812">Transmembrane</keyword>